<evidence type="ECO:0000313" key="2">
    <source>
        <dbReference type="Proteomes" id="UP000219799"/>
    </source>
</evidence>
<protein>
    <recommendedName>
        <fullName evidence="3">Tetratricopeptide repeat protein</fullName>
    </recommendedName>
</protein>
<evidence type="ECO:0008006" key="3">
    <source>
        <dbReference type="Google" id="ProtNLM"/>
    </source>
</evidence>
<dbReference type="SMART" id="SM00028">
    <property type="entry name" value="TPR"/>
    <property type="match status" value="3"/>
</dbReference>
<evidence type="ECO:0000313" key="1">
    <source>
        <dbReference type="EMBL" id="SBT81043.1"/>
    </source>
</evidence>
<gene>
    <name evidence="1" type="primary">PmlGA01_140054300</name>
    <name evidence="1" type="ORF">PMLGA01_140054300</name>
</gene>
<proteinExistence type="predicted"/>
<accession>A0A1C3L394</accession>
<dbReference type="AlphaFoldDB" id="A0A1C3L394"/>
<dbReference type="Proteomes" id="UP000219799">
    <property type="component" value="Chromosome 14"/>
</dbReference>
<dbReference type="InterPro" id="IPR011990">
    <property type="entry name" value="TPR-like_helical_dom_sf"/>
</dbReference>
<dbReference type="EMBL" id="LT594502">
    <property type="protein sequence ID" value="SBT81043.1"/>
    <property type="molecule type" value="Genomic_DNA"/>
</dbReference>
<organism evidence="1 2">
    <name type="scientific">Plasmodium malariae</name>
    <dbReference type="NCBI Taxonomy" id="5858"/>
    <lineage>
        <taxon>Eukaryota</taxon>
        <taxon>Sar</taxon>
        <taxon>Alveolata</taxon>
        <taxon>Apicomplexa</taxon>
        <taxon>Aconoidasida</taxon>
        <taxon>Haemosporida</taxon>
        <taxon>Plasmodiidae</taxon>
        <taxon>Plasmodium</taxon>
        <taxon>Plasmodium (Plasmodium)</taxon>
    </lineage>
</organism>
<dbReference type="VEuPathDB" id="PlasmoDB:PmUG01_14070500"/>
<dbReference type="Gene3D" id="1.25.40.10">
    <property type="entry name" value="Tetratricopeptide repeat domain"/>
    <property type="match status" value="1"/>
</dbReference>
<dbReference type="SUPFAM" id="SSF48452">
    <property type="entry name" value="TPR-like"/>
    <property type="match status" value="2"/>
</dbReference>
<dbReference type="PANTHER" id="PTHR21581:SF6">
    <property type="entry name" value="TRAFFICKING PROTEIN PARTICLE COMPLEX SUBUNIT 12"/>
    <property type="match status" value="1"/>
</dbReference>
<sequence length="436" mass="50808">MDEGIQDMYYLEDNLNVGNINLDEEINKKAEAYFSTAKKYIEEKKLKTCEEFLEDVLIHFKKEPFEYIIFMTIKIYCNLRLHNYRSVSNNLSLVGNLDGKNYKFQNFSLKYKKKRGSMIPFLLRLINSYYPYTLSLYFTSFDRLYLLILYYERLFNECVNIIEKENHIADKGIDNMASFSYTFLRKKNILFHHVTITCYVLCDLLLKKNYIEQAIQLLKDKILIYDANHASTISLIGKFALLMGSFDIAESSFNSVQNLLQNCTHNAAFTKSVPTTSGGCITRVYSNNINHVKMNGIFFYLYLEEYAIALNELLLIHPTISEHTNINKEKDSNVSNNGNGSSIDNNNNNVVSNYAIYCNNLAITYFLNNDLKKAIDILEQAIRDNYINSFPSLIKNLNYFYELAKTKNETVNEINDFIKNKLNEDHEVLFLIPKRS</sequence>
<name>A0A1C3L394_PLAMA</name>
<dbReference type="InterPro" id="IPR019734">
    <property type="entry name" value="TPR_rpt"/>
</dbReference>
<dbReference type="PANTHER" id="PTHR21581">
    <property type="entry name" value="D-ALANYL-D-ALANINE CARBOXYPEPTIDASE"/>
    <property type="match status" value="1"/>
</dbReference>
<reference evidence="1 2" key="1">
    <citation type="submission" date="2016-06" db="EMBL/GenBank/DDBJ databases">
        <authorList>
            <consortium name="Pathogen Informatics"/>
        </authorList>
    </citation>
    <scope>NUCLEOTIDE SEQUENCE [LARGE SCALE GENOMIC DNA]</scope>
    <source>
        <strain evidence="1">PmlGA01</strain>
    </source>
</reference>